<dbReference type="Proteomes" id="UP001055868">
    <property type="component" value="Chromosome"/>
</dbReference>
<dbReference type="RefSeq" id="WP_249478562.1">
    <property type="nucleotide sequence ID" value="NZ_CP097218.1"/>
</dbReference>
<reference evidence="3" key="1">
    <citation type="submission" date="2022-05" db="EMBL/GenBank/DDBJ databases">
        <title>Genomic analysis of Brachybacterium sp. CBA3104.</title>
        <authorList>
            <person name="Roh S.W."/>
            <person name="Kim Y.B."/>
            <person name="Kim Y."/>
        </authorList>
    </citation>
    <scope>NUCLEOTIDE SEQUENCE</scope>
    <source>
        <strain evidence="3">CBA3104</strain>
    </source>
</reference>
<dbReference type="CDD" id="cd06259">
    <property type="entry name" value="YdcF-like"/>
    <property type="match status" value="1"/>
</dbReference>
<dbReference type="InterPro" id="IPR051599">
    <property type="entry name" value="Cell_Envelope_Assoc"/>
</dbReference>
<gene>
    <name evidence="3" type="ORF">M4486_17275</name>
</gene>
<organism evidence="3 4">
    <name type="scientific">Brachybacterium kimchii</name>
    <dbReference type="NCBI Taxonomy" id="2942909"/>
    <lineage>
        <taxon>Bacteria</taxon>
        <taxon>Bacillati</taxon>
        <taxon>Actinomycetota</taxon>
        <taxon>Actinomycetes</taxon>
        <taxon>Micrococcales</taxon>
        <taxon>Dermabacteraceae</taxon>
        <taxon>Brachybacterium</taxon>
    </lineage>
</organism>
<proteinExistence type="predicted"/>
<dbReference type="InterPro" id="IPR014729">
    <property type="entry name" value="Rossmann-like_a/b/a_fold"/>
</dbReference>
<name>A0ABY4N7F9_9MICO</name>
<protein>
    <submittedName>
        <fullName evidence="3">YdcF family protein</fullName>
    </submittedName>
</protein>
<dbReference type="EMBL" id="CP097218">
    <property type="protein sequence ID" value="UQN29363.1"/>
    <property type="molecule type" value="Genomic_DNA"/>
</dbReference>
<evidence type="ECO:0000256" key="1">
    <source>
        <dbReference type="SAM" id="MobiDB-lite"/>
    </source>
</evidence>
<evidence type="ECO:0000259" key="2">
    <source>
        <dbReference type="Pfam" id="PF02698"/>
    </source>
</evidence>
<sequence length="250" mass="26826">MPSASQVRPRCFRRSARRERRALRGTPVGARPVAVLPVVGAGLVLLAAGVLAAGEILSARAARAERAQLGDGPTGAGPTGEGPRGESETFREVIVVLGYGNPGRRINAVNRWRVDVGLRSRDPRAARSLLVLAGGAVHGEISEAEHMARFARAERGYSGPLVLEDESVTTWQNVRNVLPLLEDADRIVLASDPLHSVRAEGFLRTLRPDLAARLAPAEGNRLGEQILRKPAFVVMGLEGLRRARRDGLLA</sequence>
<dbReference type="Gene3D" id="3.40.50.620">
    <property type="entry name" value="HUPs"/>
    <property type="match status" value="1"/>
</dbReference>
<dbReference type="PANTHER" id="PTHR30336:SF20">
    <property type="entry name" value="DUF218 DOMAIN-CONTAINING PROTEIN"/>
    <property type="match status" value="1"/>
</dbReference>
<feature type="domain" description="DUF218" evidence="2">
    <location>
        <begin position="92"/>
        <end position="206"/>
    </location>
</feature>
<feature type="region of interest" description="Disordered" evidence="1">
    <location>
        <begin position="67"/>
        <end position="87"/>
    </location>
</feature>
<accession>A0ABY4N7F9</accession>
<feature type="compositionally biased region" description="Gly residues" evidence="1">
    <location>
        <begin position="72"/>
        <end position="82"/>
    </location>
</feature>
<dbReference type="Pfam" id="PF02698">
    <property type="entry name" value="DUF218"/>
    <property type="match status" value="1"/>
</dbReference>
<dbReference type="PANTHER" id="PTHR30336">
    <property type="entry name" value="INNER MEMBRANE PROTEIN, PROBABLE PERMEASE"/>
    <property type="match status" value="1"/>
</dbReference>
<evidence type="ECO:0000313" key="3">
    <source>
        <dbReference type="EMBL" id="UQN29363.1"/>
    </source>
</evidence>
<keyword evidence="4" id="KW-1185">Reference proteome</keyword>
<dbReference type="InterPro" id="IPR003848">
    <property type="entry name" value="DUF218"/>
</dbReference>
<evidence type="ECO:0000313" key="4">
    <source>
        <dbReference type="Proteomes" id="UP001055868"/>
    </source>
</evidence>